<dbReference type="Gene3D" id="1.10.1220.10">
    <property type="entry name" value="Met repressor-like"/>
    <property type="match status" value="1"/>
</dbReference>
<evidence type="ECO:0008006" key="4">
    <source>
        <dbReference type="Google" id="ProtNLM"/>
    </source>
</evidence>
<dbReference type="InterPro" id="IPR013321">
    <property type="entry name" value="Arc_rbn_hlx_hlx"/>
</dbReference>
<dbReference type="AlphaFoldDB" id="A0A563VRU8"/>
<gene>
    <name evidence="2" type="ORF">H1P_2470005</name>
</gene>
<reference evidence="2 3" key="1">
    <citation type="submission" date="2019-01" db="EMBL/GenBank/DDBJ databases">
        <authorList>
            <person name="Brito A."/>
        </authorList>
    </citation>
    <scope>NUCLEOTIDE SEQUENCE [LARGE SCALE GENOMIC DNA]</scope>
    <source>
        <strain evidence="2">1</strain>
    </source>
</reference>
<dbReference type="OrthoDB" id="487930at2"/>
<evidence type="ECO:0000256" key="1">
    <source>
        <dbReference type="SAM" id="MobiDB-lite"/>
    </source>
</evidence>
<dbReference type="Proteomes" id="UP000320055">
    <property type="component" value="Unassembled WGS sequence"/>
</dbReference>
<feature type="region of interest" description="Disordered" evidence="1">
    <location>
        <begin position="1"/>
        <end position="46"/>
    </location>
</feature>
<evidence type="ECO:0000313" key="3">
    <source>
        <dbReference type="Proteomes" id="UP000320055"/>
    </source>
</evidence>
<dbReference type="SUPFAM" id="SSF47598">
    <property type="entry name" value="Ribbon-helix-helix"/>
    <property type="match status" value="1"/>
</dbReference>
<dbReference type="EMBL" id="CAACVJ010000165">
    <property type="protein sequence ID" value="VEP14180.1"/>
    <property type="molecule type" value="Genomic_DNA"/>
</dbReference>
<sequence length="87" mass="9915">MSQKKPSRLSTKPGKNTQPKNPDSWVENRNGNNDISNQSEVPEKTKRITFEVPEKQHQATKILAAQKGMTIKELMQSLLVTELNRNQ</sequence>
<dbReference type="InterPro" id="IPR010985">
    <property type="entry name" value="Ribbon_hlx_hlx"/>
</dbReference>
<name>A0A563VRU8_9CYAN</name>
<dbReference type="RefSeq" id="WP_144872594.1">
    <property type="nucleotide sequence ID" value="NZ_LR213990.1"/>
</dbReference>
<protein>
    <recommendedName>
        <fullName evidence="4">Plasmid segregation centromere-binding protein ParG</fullName>
    </recommendedName>
</protein>
<proteinExistence type="predicted"/>
<evidence type="ECO:0000313" key="2">
    <source>
        <dbReference type="EMBL" id="VEP14180.1"/>
    </source>
</evidence>
<accession>A0A563VRU8</accession>
<dbReference type="GO" id="GO:0006355">
    <property type="term" value="P:regulation of DNA-templated transcription"/>
    <property type="evidence" value="ECO:0007669"/>
    <property type="project" value="InterPro"/>
</dbReference>
<feature type="compositionally biased region" description="Polar residues" evidence="1">
    <location>
        <begin position="1"/>
        <end position="40"/>
    </location>
</feature>
<organism evidence="2 3">
    <name type="scientific">Hyella patelloides LEGE 07179</name>
    <dbReference type="NCBI Taxonomy" id="945734"/>
    <lineage>
        <taxon>Bacteria</taxon>
        <taxon>Bacillati</taxon>
        <taxon>Cyanobacteriota</taxon>
        <taxon>Cyanophyceae</taxon>
        <taxon>Pleurocapsales</taxon>
        <taxon>Hyellaceae</taxon>
        <taxon>Hyella</taxon>
    </lineage>
</organism>
<keyword evidence="3" id="KW-1185">Reference proteome</keyword>